<protein>
    <submittedName>
        <fullName evidence="10">Aminopeptidase</fullName>
    </submittedName>
</protein>
<proteinExistence type="inferred from homology"/>
<evidence type="ECO:0000313" key="11">
    <source>
        <dbReference type="Proteomes" id="UP000310541"/>
    </source>
</evidence>
<evidence type="ECO:0000256" key="9">
    <source>
        <dbReference type="ARBA" id="ARBA00023049"/>
    </source>
</evidence>
<comment type="cofactor">
    <cofactor evidence="2">
        <name>Mg(2+)</name>
        <dbReference type="ChEBI" id="CHEBI:18420"/>
    </cofactor>
</comment>
<dbReference type="InterPro" id="IPR000787">
    <property type="entry name" value="Peptidase_M29"/>
</dbReference>
<evidence type="ECO:0000256" key="2">
    <source>
        <dbReference type="ARBA" id="ARBA00001946"/>
    </source>
</evidence>
<dbReference type="EMBL" id="SWFM01000003">
    <property type="protein sequence ID" value="TKD69760.1"/>
    <property type="molecule type" value="Genomic_DNA"/>
</dbReference>
<accession>A0A4U1MHG1</accession>
<evidence type="ECO:0000313" key="10">
    <source>
        <dbReference type="EMBL" id="TKD69760.1"/>
    </source>
</evidence>
<dbReference type="SUPFAM" id="SSF144052">
    <property type="entry name" value="Thermophilic metalloprotease-like"/>
    <property type="match status" value="1"/>
</dbReference>
<name>A0A4U1MHG1_9BACL</name>
<reference evidence="10 11" key="1">
    <citation type="submission" date="2019-04" db="EMBL/GenBank/DDBJ databases">
        <title>Genome sequence of Bacillus hwajinpoensis strain Y2.</title>
        <authorList>
            <person name="Fair J.L."/>
            <person name="Maclea K.S."/>
        </authorList>
    </citation>
    <scope>NUCLEOTIDE SEQUENCE [LARGE SCALE GENOMIC DNA]</scope>
    <source>
        <strain evidence="10 11">Y2</strain>
    </source>
</reference>
<comment type="caution">
    <text evidence="10">The sequence shown here is derived from an EMBL/GenBank/DDBJ whole genome shotgun (WGS) entry which is preliminary data.</text>
</comment>
<dbReference type="InterPro" id="IPR035097">
    <property type="entry name" value="M29_N-terminal"/>
</dbReference>
<evidence type="ECO:0000256" key="4">
    <source>
        <dbReference type="ARBA" id="ARBA00008236"/>
    </source>
</evidence>
<dbReference type="AlphaFoldDB" id="A0A4U1MHG1"/>
<sequence>MNNDSKRLEKYAAITVEIGLNLQKGQTLIIDAPIHASEFVQQVVKMAYDKGAKVVMVEYTDEQVLLTKYKKAPEEGLKHYPEWKAKGYEEMAKEGAALLNVFSPNPNLLKDVDPKRVSMVQKAIAEALRTFQSYQISGKMNWCIVAVPSKEWAKQVFPDRSEEESIQLLWEQIFEVTRTNTDHPVQTWKEHVETMNRSVRFLNENNFKKLHYRANNGTSFSVELPNLHKWMCANFKSERGVSYVPNIPTEEVFTVPKREGVNGVIKSSKPLNYNGYLISGFSLTFEEGKVIDFSAEEGYEVLKSILGTDEGAKCLGEIALVPYNSPISNSELVFYNTLYDENASCHVALGNGLPIALEGGPDMNKEELAEQDLNESLIHVDFMFGTADLEIDGETESGEIVSIFRNGNWGF</sequence>
<evidence type="ECO:0000256" key="7">
    <source>
        <dbReference type="ARBA" id="ARBA00022723"/>
    </source>
</evidence>
<dbReference type="Proteomes" id="UP000310541">
    <property type="component" value="Unassembled WGS sequence"/>
</dbReference>
<dbReference type="GO" id="GO:0004177">
    <property type="term" value="F:aminopeptidase activity"/>
    <property type="evidence" value="ECO:0007669"/>
    <property type="project" value="UniProtKB-KW"/>
</dbReference>
<keyword evidence="5 10" id="KW-0031">Aminopeptidase</keyword>
<dbReference type="Pfam" id="PF02073">
    <property type="entry name" value="Peptidase_M29"/>
    <property type="match status" value="1"/>
</dbReference>
<dbReference type="OrthoDB" id="9803993at2"/>
<dbReference type="InterPro" id="IPR052170">
    <property type="entry name" value="M29_Exopeptidase"/>
</dbReference>
<keyword evidence="9" id="KW-0482">Metalloprotease</keyword>
<comment type="cofactor">
    <cofactor evidence="3">
        <name>Zn(2+)</name>
        <dbReference type="ChEBI" id="CHEBI:29105"/>
    </cofactor>
</comment>
<dbReference type="RefSeq" id="WP_136947185.1">
    <property type="nucleotide sequence ID" value="NZ_SWFM01000003.1"/>
</dbReference>
<dbReference type="GO" id="GO:0008237">
    <property type="term" value="F:metallopeptidase activity"/>
    <property type="evidence" value="ECO:0007669"/>
    <property type="project" value="UniProtKB-KW"/>
</dbReference>
<dbReference type="PANTHER" id="PTHR34448:SF3">
    <property type="entry name" value="AMINOPEPTIDASE AMPS"/>
    <property type="match status" value="1"/>
</dbReference>
<dbReference type="Gene3D" id="3.40.1830.10">
    <property type="entry name" value="Thermophilic metalloprotease (M29)"/>
    <property type="match status" value="1"/>
</dbReference>
<keyword evidence="6" id="KW-0645">Protease</keyword>
<comment type="cofactor">
    <cofactor evidence="1">
        <name>Co(2+)</name>
        <dbReference type="ChEBI" id="CHEBI:48828"/>
    </cofactor>
</comment>
<evidence type="ECO:0000256" key="5">
    <source>
        <dbReference type="ARBA" id="ARBA00022438"/>
    </source>
</evidence>
<dbReference type="PRINTS" id="PR00919">
    <property type="entry name" value="THERMOPTASE"/>
</dbReference>
<dbReference type="PANTHER" id="PTHR34448">
    <property type="entry name" value="AMINOPEPTIDASE"/>
    <property type="match status" value="1"/>
</dbReference>
<comment type="similarity">
    <text evidence="4">Belongs to the peptidase M29 family.</text>
</comment>
<gene>
    <name evidence="10" type="ORF">FBF83_10760</name>
</gene>
<keyword evidence="8" id="KW-0378">Hydrolase</keyword>
<evidence type="ECO:0000256" key="1">
    <source>
        <dbReference type="ARBA" id="ARBA00001941"/>
    </source>
</evidence>
<evidence type="ECO:0000256" key="8">
    <source>
        <dbReference type="ARBA" id="ARBA00022801"/>
    </source>
</evidence>
<evidence type="ECO:0000256" key="3">
    <source>
        <dbReference type="ARBA" id="ARBA00001947"/>
    </source>
</evidence>
<evidence type="ECO:0000256" key="6">
    <source>
        <dbReference type="ARBA" id="ARBA00022670"/>
    </source>
</evidence>
<dbReference type="GO" id="GO:0046872">
    <property type="term" value="F:metal ion binding"/>
    <property type="evidence" value="ECO:0007669"/>
    <property type="project" value="UniProtKB-KW"/>
</dbReference>
<dbReference type="GO" id="GO:0006508">
    <property type="term" value="P:proteolysis"/>
    <property type="evidence" value="ECO:0007669"/>
    <property type="project" value="UniProtKB-KW"/>
</dbReference>
<keyword evidence="7" id="KW-0479">Metal-binding</keyword>
<organism evidence="10 11">
    <name type="scientific">Guptibacillus hwajinpoensis</name>
    <dbReference type="NCBI Taxonomy" id="208199"/>
    <lineage>
        <taxon>Bacteria</taxon>
        <taxon>Bacillati</taxon>
        <taxon>Bacillota</taxon>
        <taxon>Bacilli</taxon>
        <taxon>Bacillales</taxon>
        <taxon>Guptibacillaceae</taxon>
        <taxon>Guptibacillus</taxon>
    </lineage>
</organism>